<feature type="compositionally biased region" description="Low complexity" evidence="5">
    <location>
        <begin position="122"/>
        <end position="136"/>
    </location>
</feature>
<name>A0AA39WM12_9PEZI</name>
<keyword evidence="7" id="KW-1185">Reference proteome</keyword>
<evidence type="ECO:0000313" key="6">
    <source>
        <dbReference type="EMBL" id="KAK0617882.1"/>
    </source>
</evidence>
<sequence length="330" mass="36366">MASARASVLRHLTSFQSPSLRTCYSQRRWAQVHDIRFLATTQHSRSVIEKYREKLERKAREEGLPDIDALKKAHADKIETLRKKAAVPGVTAPLITPAASETTPPTTTTTTPPPTPKVPRDSPTSSGSSSSSGVKPLSSILDLPKALALPPRELTAIWRLRHAHLPNSLCAVIPAHVYGAMDNLARAHPQFVLPIPHPEQGGAEMHFLQWTWDAPTGSSTVLFTSLAEYKLRGEFAQPHTTITHHTELSGEKGVVLMQGSVMDPEKGVKVEQAQWLVMCLQKFYGGWDGVGVEQEGRERAEVRRGLLEGFARGDAEGFSLERLLEEAERV</sequence>
<dbReference type="InterPro" id="IPR010591">
    <property type="entry name" value="ATP11"/>
</dbReference>
<keyword evidence="4" id="KW-0496">Mitochondrion</keyword>
<feature type="region of interest" description="Disordered" evidence="5">
    <location>
        <begin position="92"/>
        <end position="136"/>
    </location>
</feature>
<organism evidence="6 7">
    <name type="scientific">Bombardia bombarda</name>
    <dbReference type="NCBI Taxonomy" id="252184"/>
    <lineage>
        <taxon>Eukaryota</taxon>
        <taxon>Fungi</taxon>
        <taxon>Dikarya</taxon>
        <taxon>Ascomycota</taxon>
        <taxon>Pezizomycotina</taxon>
        <taxon>Sordariomycetes</taxon>
        <taxon>Sordariomycetidae</taxon>
        <taxon>Sordariales</taxon>
        <taxon>Lasiosphaeriaceae</taxon>
        <taxon>Bombardia</taxon>
    </lineage>
</organism>
<dbReference type="GO" id="GO:0005739">
    <property type="term" value="C:mitochondrion"/>
    <property type="evidence" value="ECO:0007669"/>
    <property type="project" value="UniProtKB-SubCell"/>
</dbReference>
<comment type="caution">
    <text evidence="6">The sequence shown here is derived from an EMBL/GenBank/DDBJ whole genome shotgun (WGS) entry which is preliminary data.</text>
</comment>
<evidence type="ECO:0000313" key="7">
    <source>
        <dbReference type="Proteomes" id="UP001174934"/>
    </source>
</evidence>
<gene>
    <name evidence="6" type="ORF">B0T17DRAFT_495773</name>
</gene>
<reference evidence="6" key="1">
    <citation type="submission" date="2023-06" db="EMBL/GenBank/DDBJ databases">
        <title>Genome-scale phylogeny and comparative genomics of the fungal order Sordariales.</title>
        <authorList>
            <consortium name="Lawrence Berkeley National Laboratory"/>
            <person name="Hensen N."/>
            <person name="Bonometti L."/>
            <person name="Westerberg I."/>
            <person name="Brannstrom I.O."/>
            <person name="Guillou S."/>
            <person name="Cros-Aarteil S."/>
            <person name="Calhoun S."/>
            <person name="Haridas S."/>
            <person name="Kuo A."/>
            <person name="Mondo S."/>
            <person name="Pangilinan J."/>
            <person name="Riley R."/>
            <person name="LaButti K."/>
            <person name="Andreopoulos B."/>
            <person name="Lipzen A."/>
            <person name="Chen C."/>
            <person name="Yanf M."/>
            <person name="Daum C."/>
            <person name="Ng V."/>
            <person name="Clum A."/>
            <person name="Steindorff A."/>
            <person name="Ohm R."/>
            <person name="Martin F."/>
            <person name="Silar P."/>
            <person name="Natvig D."/>
            <person name="Lalanne C."/>
            <person name="Gautier V."/>
            <person name="Ament-velasquez S.L."/>
            <person name="Kruys A."/>
            <person name="Hutchinson M.I."/>
            <person name="Powell A.J."/>
            <person name="Barry K."/>
            <person name="Miller A.N."/>
            <person name="Grigoriev I.V."/>
            <person name="Debuchy R."/>
            <person name="Gladieux P."/>
            <person name="Thoren M.H."/>
            <person name="Johannesson H."/>
        </authorList>
    </citation>
    <scope>NUCLEOTIDE SEQUENCE</scope>
    <source>
        <strain evidence="6">SMH3391-2</strain>
    </source>
</reference>
<proteinExistence type="inferred from homology"/>
<evidence type="ECO:0000256" key="2">
    <source>
        <dbReference type="ARBA" id="ARBA00009116"/>
    </source>
</evidence>
<dbReference type="EMBL" id="JAULSR010000005">
    <property type="protein sequence ID" value="KAK0617882.1"/>
    <property type="molecule type" value="Genomic_DNA"/>
</dbReference>
<protein>
    <submittedName>
        <fullName evidence="6">F1F0 ATP synthase assembly protein Atp11</fullName>
    </submittedName>
</protein>
<dbReference type="AlphaFoldDB" id="A0AA39WM12"/>
<accession>A0AA39WM12</accession>
<evidence type="ECO:0000256" key="5">
    <source>
        <dbReference type="SAM" id="MobiDB-lite"/>
    </source>
</evidence>
<evidence type="ECO:0000256" key="1">
    <source>
        <dbReference type="ARBA" id="ARBA00004173"/>
    </source>
</evidence>
<keyword evidence="3" id="KW-0809">Transit peptide</keyword>
<evidence type="ECO:0000256" key="3">
    <source>
        <dbReference type="ARBA" id="ARBA00022946"/>
    </source>
</evidence>
<dbReference type="PANTHER" id="PTHR13126">
    <property type="entry name" value="CHAPERONE ATP11"/>
    <property type="match status" value="1"/>
</dbReference>
<dbReference type="PANTHER" id="PTHR13126:SF0">
    <property type="entry name" value="ATP SYNTHASE MITOCHONDRIAL F1 COMPLEX ASSEMBLY FACTOR 1"/>
    <property type="match status" value="1"/>
</dbReference>
<dbReference type="Proteomes" id="UP001174934">
    <property type="component" value="Unassembled WGS sequence"/>
</dbReference>
<evidence type="ECO:0000256" key="4">
    <source>
        <dbReference type="ARBA" id="ARBA00023128"/>
    </source>
</evidence>
<dbReference type="Pfam" id="PF06644">
    <property type="entry name" value="ATP11"/>
    <property type="match status" value="1"/>
</dbReference>
<comment type="subcellular location">
    <subcellularLocation>
        <location evidence="1">Mitochondrion</location>
    </subcellularLocation>
</comment>
<comment type="similarity">
    <text evidence="2">Belongs to the ATP11 family.</text>
</comment>
<dbReference type="GO" id="GO:0033615">
    <property type="term" value="P:mitochondrial proton-transporting ATP synthase complex assembly"/>
    <property type="evidence" value="ECO:0007669"/>
    <property type="project" value="TreeGrafter"/>
</dbReference>